<reference evidence="2" key="1">
    <citation type="submission" date="2016-08" db="EMBL/GenBank/DDBJ databases">
        <authorList>
            <person name="Varghese N."/>
            <person name="Submissions Spin"/>
        </authorList>
    </citation>
    <scope>NUCLEOTIDE SEQUENCE [LARGE SCALE GENOMIC DNA]</scope>
    <source>
        <strain evidence="2">ERR11</strain>
    </source>
</reference>
<evidence type="ECO:0000313" key="2">
    <source>
        <dbReference type="Proteomes" id="UP000199184"/>
    </source>
</evidence>
<accession>A0A1C3XUQ6</accession>
<dbReference type="RefSeq" id="WP_091967912.1">
    <property type="nucleotide sequence ID" value="NZ_FMAI01000064.1"/>
</dbReference>
<dbReference type="EMBL" id="FMAI01000064">
    <property type="protein sequence ID" value="SCB55978.1"/>
    <property type="molecule type" value="Genomic_DNA"/>
</dbReference>
<organism evidence="1 2">
    <name type="scientific">Bradyrhizobium shewense</name>
    <dbReference type="NCBI Taxonomy" id="1761772"/>
    <lineage>
        <taxon>Bacteria</taxon>
        <taxon>Pseudomonadati</taxon>
        <taxon>Pseudomonadota</taxon>
        <taxon>Alphaproteobacteria</taxon>
        <taxon>Hyphomicrobiales</taxon>
        <taxon>Nitrobacteraceae</taxon>
        <taxon>Bradyrhizobium</taxon>
    </lineage>
</organism>
<name>A0A1C3XUQ6_9BRAD</name>
<sequence>MGFIIIPGGRKPKLRISLHRFMRSACRDIERITRMALTCASTDSRSHTFFTNLICAMRNAADELERAVEMRVAEDRAAHQEKLALMRERKYDARDSK</sequence>
<evidence type="ECO:0000313" key="1">
    <source>
        <dbReference type="EMBL" id="SCB55978.1"/>
    </source>
</evidence>
<gene>
    <name evidence="1" type="ORF">GA0061098_10643</name>
</gene>
<keyword evidence="2" id="KW-1185">Reference proteome</keyword>
<protein>
    <submittedName>
        <fullName evidence="1">Uncharacterized protein</fullName>
    </submittedName>
</protein>
<dbReference type="Proteomes" id="UP000199184">
    <property type="component" value="Unassembled WGS sequence"/>
</dbReference>
<dbReference type="AlphaFoldDB" id="A0A1C3XUQ6"/>
<proteinExistence type="predicted"/>